<protein>
    <submittedName>
        <fullName evidence="2">Uncharacterized protein</fullName>
    </submittedName>
</protein>
<evidence type="ECO:0000256" key="1">
    <source>
        <dbReference type="SAM" id="SignalP"/>
    </source>
</evidence>
<keyword evidence="3" id="KW-1185">Reference proteome</keyword>
<gene>
    <name evidence="2" type="ORF">GCL60_08780</name>
</gene>
<evidence type="ECO:0000313" key="3">
    <source>
        <dbReference type="Proteomes" id="UP000437748"/>
    </source>
</evidence>
<reference evidence="2 3" key="1">
    <citation type="submission" date="2019-10" db="EMBL/GenBank/DDBJ databases">
        <title>New species of Slilvanegrellaceae.</title>
        <authorList>
            <person name="Pitt A."/>
            <person name="Hahn M.W."/>
        </authorList>
    </citation>
    <scope>NUCLEOTIDE SEQUENCE [LARGE SCALE GENOMIC DNA]</scope>
    <source>
        <strain evidence="2 3">SP-Ram-0.45-NSY-1</strain>
    </source>
</reference>
<feature type="chain" id="PRO_5026989742" evidence="1">
    <location>
        <begin position="24"/>
        <end position="220"/>
    </location>
</feature>
<dbReference type="OrthoDB" id="9844688at2"/>
<dbReference type="RefSeq" id="WP_153420340.1">
    <property type="nucleotide sequence ID" value="NZ_WFLM01000003.1"/>
</dbReference>
<dbReference type="Proteomes" id="UP000437748">
    <property type="component" value="Unassembled WGS sequence"/>
</dbReference>
<sequence>MRNSNIGLIAFFLGAIASSEAYAESIPEIIPPSSKQNLIINPSAKTENKTFNYVQFLKDYNSRIKDNNQKVNIDNTTKQLVELSQDDYFKNQASRIQAELNIVISNAQRNNNQIDKNSSDYNQLKVDSLAMQKYIKEKYPDAYTSLEKLKNDKESVNLLQSIPSMSVLLDSSVYANAAVNTNVYANAEAVANAVAATNAVVATNGFVAAEVFIVIAVFVV</sequence>
<proteinExistence type="predicted"/>
<comment type="caution">
    <text evidence="2">The sequence shown here is derived from an EMBL/GenBank/DDBJ whole genome shotgun (WGS) entry which is preliminary data.</text>
</comment>
<evidence type="ECO:0000313" key="2">
    <source>
        <dbReference type="EMBL" id="KAB8038943.1"/>
    </source>
</evidence>
<dbReference type="AlphaFoldDB" id="A0A6N6VWV1"/>
<accession>A0A6N6VWV1</accession>
<organism evidence="2 3">
    <name type="scientific">Silvanigrella paludirubra</name>
    <dbReference type="NCBI Taxonomy" id="2499159"/>
    <lineage>
        <taxon>Bacteria</taxon>
        <taxon>Pseudomonadati</taxon>
        <taxon>Bdellovibrionota</taxon>
        <taxon>Oligoflexia</taxon>
        <taxon>Silvanigrellales</taxon>
        <taxon>Silvanigrellaceae</taxon>
        <taxon>Silvanigrella</taxon>
    </lineage>
</organism>
<feature type="signal peptide" evidence="1">
    <location>
        <begin position="1"/>
        <end position="23"/>
    </location>
</feature>
<name>A0A6N6VWV1_9BACT</name>
<dbReference type="EMBL" id="WFLM01000003">
    <property type="protein sequence ID" value="KAB8038943.1"/>
    <property type="molecule type" value="Genomic_DNA"/>
</dbReference>
<keyword evidence="1" id="KW-0732">Signal</keyword>